<gene>
    <name evidence="8" type="primary">YND1_1</name>
    <name evidence="8" type="ORF">HK100_001268</name>
</gene>
<dbReference type="PANTHER" id="PTHR11782:SF121">
    <property type="entry name" value="NUCLEOSIDE-DIPHOSPHATASE MIG-23"/>
    <property type="match status" value="1"/>
</dbReference>
<dbReference type="GO" id="GO:0016020">
    <property type="term" value="C:membrane"/>
    <property type="evidence" value="ECO:0007669"/>
    <property type="project" value="TreeGrafter"/>
</dbReference>
<proteinExistence type="inferred from homology"/>
<reference evidence="8" key="1">
    <citation type="submission" date="2020-05" db="EMBL/GenBank/DDBJ databases">
        <title>Phylogenomic resolution of chytrid fungi.</title>
        <authorList>
            <person name="Stajich J.E."/>
            <person name="Amses K."/>
            <person name="Simmons R."/>
            <person name="Seto K."/>
            <person name="Myers J."/>
            <person name="Bonds A."/>
            <person name="Quandt C.A."/>
            <person name="Barry K."/>
            <person name="Liu P."/>
            <person name="Grigoriev I."/>
            <person name="Longcore J.E."/>
            <person name="James T.Y."/>
        </authorList>
    </citation>
    <scope>NUCLEOTIDE SEQUENCE</scope>
    <source>
        <strain evidence="8">JEL0513</strain>
    </source>
</reference>
<dbReference type="PROSITE" id="PS01238">
    <property type="entry name" value="GDA1_CD39_NTPASE"/>
    <property type="match status" value="1"/>
</dbReference>
<dbReference type="PANTHER" id="PTHR11782">
    <property type="entry name" value="ADENOSINE/GUANOSINE DIPHOSPHATASE"/>
    <property type="match status" value="1"/>
</dbReference>
<keyword evidence="2 5" id="KW-0378">Hydrolase</keyword>
<dbReference type="InterPro" id="IPR000407">
    <property type="entry name" value="GDA1_CD39_NTPase"/>
</dbReference>
<evidence type="ECO:0000313" key="8">
    <source>
        <dbReference type="EMBL" id="KAJ3115665.1"/>
    </source>
</evidence>
<keyword evidence="7" id="KW-1133">Transmembrane helix</keyword>
<dbReference type="GO" id="GO:0005524">
    <property type="term" value="F:ATP binding"/>
    <property type="evidence" value="ECO:0007669"/>
    <property type="project" value="UniProtKB-KW"/>
</dbReference>
<protein>
    <submittedName>
        <fullName evidence="8">Golgi apyrase</fullName>
    </submittedName>
</protein>
<feature type="transmembrane region" description="Helical" evidence="7">
    <location>
        <begin position="143"/>
        <end position="162"/>
    </location>
</feature>
<keyword evidence="4" id="KW-0547">Nucleotide-binding</keyword>
<keyword evidence="9" id="KW-1185">Reference proteome</keyword>
<dbReference type="GO" id="GO:0006256">
    <property type="term" value="P:UDP catabolic process"/>
    <property type="evidence" value="ECO:0007669"/>
    <property type="project" value="TreeGrafter"/>
</dbReference>
<comment type="caution">
    <text evidence="8">The sequence shown here is derived from an EMBL/GenBank/DDBJ whole genome shotgun (WGS) entry which is preliminary data.</text>
</comment>
<evidence type="ECO:0000256" key="4">
    <source>
        <dbReference type="PIRSR" id="PIRSR600407-2"/>
    </source>
</evidence>
<feature type="transmembrane region" description="Helical" evidence="7">
    <location>
        <begin position="720"/>
        <end position="740"/>
    </location>
</feature>
<dbReference type="AlphaFoldDB" id="A0AAD5XGA1"/>
<evidence type="ECO:0000256" key="1">
    <source>
        <dbReference type="ARBA" id="ARBA00009283"/>
    </source>
</evidence>
<accession>A0AAD5XGA1</accession>
<feature type="binding site" evidence="4">
    <location>
        <begin position="399"/>
        <end position="403"/>
    </location>
    <ligand>
        <name>ATP</name>
        <dbReference type="ChEBI" id="CHEBI:30616"/>
    </ligand>
</feature>
<feature type="compositionally biased region" description="Polar residues" evidence="6">
    <location>
        <begin position="73"/>
        <end position="91"/>
    </location>
</feature>
<keyword evidence="7" id="KW-0812">Transmembrane</keyword>
<evidence type="ECO:0000256" key="7">
    <source>
        <dbReference type="SAM" id="Phobius"/>
    </source>
</evidence>
<dbReference type="Proteomes" id="UP001211907">
    <property type="component" value="Unassembled WGS sequence"/>
</dbReference>
<organism evidence="8 9">
    <name type="scientific">Physocladia obscura</name>
    <dbReference type="NCBI Taxonomy" id="109957"/>
    <lineage>
        <taxon>Eukaryota</taxon>
        <taxon>Fungi</taxon>
        <taxon>Fungi incertae sedis</taxon>
        <taxon>Chytridiomycota</taxon>
        <taxon>Chytridiomycota incertae sedis</taxon>
        <taxon>Chytridiomycetes</taxon>
        <taxon>Chytridiales</taxon>
        <taxon>Chytriomycetaceae</taxon>
        <taxon>Physocladia</taxon>
    </lineage>
</organism>
<dbReference type="Gene3D" id="3.30.420.40">
    <property type="match status" value="1"/>
</dbReference>
<sequence>MKTSTGSASQSFSFPVSNNNRRETLAALASTGGLVQRSPSFASLTTLEHSQSQSQSQSSSQISSAPLLSQYSASSRNPFDSRPSLSASRNLRVSFPEPESPDNLDDSGNYASASIISDIPLYIKNLWIAYSFWLCGGRPQDRIIISILLILFVGLLTALFTYNTIFSEPNSNNQFSQLPTTADIDNEILILNSDFPYDVSTDRTVSFSSDWYADRRYGIIIDAGSSGSRLLIYSWRKFNHPSYSSNSLPIIEKAFPSNSSQPWFKSIEPGLSSLSNTKLSKSSVQQYLEPILLFAASTIPAIAHQSTPIYLLATAGMRLISSDSRDKILKYACDTTLENFKFDIRSCSTQFRVISGEVEGIFGWVAINYLNSGFQIPNKQRPPPLPGSPSTFGFLDMGGASTQIAFEPIEEMKKLHADDLTKVVLRNVGGSDLEWLVFVSTFLGFGVNEARRNYLQELAVRAGFHFEETAKRRAETITQSFSKIENSTVPYDRKNSSIQDPCLSAGLVIKNDKYLSNLRSPQPLLHGTGSLLQCLSNLNSLLKKNVPCPEQPCLFNGVHAPIANFSKHRFMGISEYYYTPTSVSGAVHPQTGAYYFGEFVKSADQICQGPFDQLRESYMEAHGNISAIEELRLQLQCFKSAWVFEYYRTVLEILHDGFGIPKNELLDSSKTISLSTSAFTPINEINGFPISWTIGAMLFHVSSTIPPTLMSSEIAIVRQLLEISTLVVAILLGVIFWRRYRRIKASMNRRRSSRIAVTPLTSIWPNHMDEEILLGNIPIQEDI</sequence>
<dbReference type="GO" id="GO:0017111">
    <property type="term" value="F:ribonucleoside triphosphate phosphatase activity"/>
    <property type="evidence" value="ECO:0007669"/>
    <property type="project" value="TreeGrafter"/>
</dbReference>
<keyword evidence="7" id="KW-0472">Membrane</keyword>
<dbReference type="Pfam" id="PF01150">
    <property type="entry name" value="GDA1_CD39"/>
    <property type="match status" value="1"/>
</dbReference>
<dbReference type="GO" id="GO:0046036">
    <property type="term" value="P:CTP metabolic process"/>
    <property type="evidence" value="ECO:0007669"/>
    <property type="project" value="TreeGrafter"/>
</dbReference>
<name>A0AAD5XGA1_9FUNG</name>
<dbReference type="EMBL" id="JADGJH010001277">
    <property type="protein sequence ID" value="KAJ3115665.1"/>
    <property type="molecule type" value="Genomic_DNA"/>
</dbReference>
<dbReference type="GO" id="GO:0004382">
    <property type="term" value="F:GDP phosphatase activity"/>
    <property type="evidence" value="ECO:0007669"/>
    <property type="project" value="TreeGrafter"/>
</dbReference>
<dbReference type="Gene3D" id="3.30.420.150">
    <property type="entry name" value="Exopolyphosphatase. Domain 2"/>
    <property type="match status" value="1"/>
</dbReference>
<dbReference type="GO" id="GO:0005794">
    <property type="term" value="C:Golgi apparatus"/>
    <property type="evidence" value="ECO:0007669"/>
    <property type="project" value="TreeGrafter"/>
</dbReference>
<evidence type="ECO:0000256" key="2">
    <source>
        <dbReference type="ARBA" id="ARBA00022801"/>
    </source>
</evidence>
<dbReference type="GO" id="GO:0045134">
    <property type="term" value="F:UDP phosphatase activity"/>
    <property type="evidence" value="ECO:0007669"/>
    <property type="project" value="TreeGrafter"/>
</dbReference>
<evidence type="ECO:0000313" key="9">
    <source>
        <dbReference type="Proteomes" id="UP001211907"/>
    </source>
</evidence>
<feature type="region of interest" description="Disordered" evidence="6">
    <location>
        <begin position="73"/>
        <end position="107"/>
    </location>
</feature>
<evidence type="ECO:0000256" key="6">
    <source>
        <dbReference type="SAM" id="MobiDB-lite"/>
    </source>
</evidence>
<feature type="active site" description="Proton acceptor" evidence="3">
    <location>
        <position position="359"/>
    </location>
</feature>
<evidence type="ECO:0000256" key="3">
    <source>
        <dbReference type="PIRSR" id="PIRSR600407-1"/>
    </source>
</evidence>
<evidence type="ECO:0000256" key="5">
    <source>
        <dbReference type="RuleBase" id="RU003833"/>
    </source>
</evidence>
<comment type="similarity">
    <text evidence="1 5">Belongs to the GDA1/CD39 NTPase family.</text>
</comment>
<keyword evidence="4" id="KW-0067">ATP-binding</keyword>